<dbReference type="NCBIfam" id="TIGR02602">
    <property type="entry name" value="8TM_EpsH"/>
    <property type="match status" value="1"/>
</dbReference>
<evidence type="ECO:0000256" key="4">
    <source>
        <dbReference type="ARBA" id="ARBA00022692"/>
    </source>
</evidence>
<protein>
    <submittedName>
        <fullName evidence="9">Exosortase V</fullName>
    </submittedName>
</protein>
<dbReference type="RefSeq" id="WP_303540068.1">
    <property type="nucleotide sequence ID" value="NZ_JAUOTP010000002.1"/>
</dbReference>
<evidence type="ECO:0000256" key="5">
    <source>
        <dbReference type="ARBA" id="ARBA00022801"/>
    </source>
</evidence>
<proteinExistence type="predicted"/>
<comment type="caution">
    <text evidence="9">The sequence shown here is derived from an EMBL/GenBank/DDBJ whole genome shotgun (WGS) entry which is preliminary data.</text>
</comment>
<dbReference type="InterPro" id="IPR019127">
    <property type="entry name" value="Exosortase"/>
</dbReference>
<keyword evidence="5" id="KW-0378">Hydrolase</keyword>
<evidence type="ECO:0000256" key="1">
    <source>
        <dbReference type="ARBA" id="ARBA00004651"/>
    </source>
</evidence>
<reference evidence="9" key="1">
    <citation type="submission" date="2023-07" db="EMBL/GenBank/DDBJ databases">
        <authorList>
            <person name="Kim M."/>
        </authorList>
    </citation>
    <scope>NUCLEOTIDE SEQUENCE</scope>
    <source>
        <strain evidence="9">BIUV-7</strain>
    </source>
</reference>
<evidence type="ECO:0000313" key="9">
    <source>
        <dbReference type="EMBL" id="MDO6413533.1"/>
    </source>
</evidence>
<feature type="transmembrane region" description="Helical" evidence="8">
    <location>
        <begin position="82"/>
        <end position="101"/>
    </location>
</feature>
<evidence type="ECO:0000256" key="7">
    <source>
        <dbReference type="ARBA" id="ARBA00023136"/>
    </source>
</evidence>
<keyword evidence="3" id="KW-0645">Protease</keyword>
<evidence type="ECO:0000256" key="6">
    <source>
        <dbReference type="ARBA" id="ARBA00022989"/>
    </source>
</evidence>
<keyword evidence="6 8" id="KW-1133">Transmembrane helix</keyword>
<organism evidence="9 10">
    <name type="scientific">Sphingomonas natans</name>
    <dbReference type="NCBI Taxonomy" id="3063330"/>
    <lineage>
        <taxon>Bacteria</taxon>
        <taxon>Pseudomonadati</taxon>
        <taxon>Pseudomonadota</taxon>
        <taxon>Alphaproteobacteria</taxon>
        <taxon>Sphingomonadales</taxon>
        <taxon>Sphingomonadaceae</taxon>
        <taxon>Sphingomonas</taxon>
    </lineage>
</organism>
<gene>
    <name evidence="9" type="primary">xrtV</name>
    <name evidence="9" type="ORF">Q4F19_03975</name>
</gene>
<dbReference type="NCBIfam" id="NF035943">
    <property type="entry name" value="exosort_XrtV"/>
    <property type="match status" value="1"/>
</dbReference>
<feature type="transmembrane region" description="Helical" evidence="8">
    <location>
        <begin position="28"/>
        <end position="46"/>
    </location>
</feature>
<keyword evidence="4 8" id="KW-0812">Transmembrane</keyword>
<evidence type="ECO:0000256" key="2">
    <source>
        <dbReference type="ARBA" id="ARBA00022475"/>
    </source>
</evidence>
<dbReference type="EMBL" id="JAUOTP010000002">
    <property type="protein sequence ID" value="MDO6413533.1"/>
    <property type="molecule type" value="Genomic_DNA"/>
</dbReference>
<feature type="transmembrane region" description="Helical" evidence="8">
    <location>
        <begin position="58"/>
        <end position="76"/>
    </location>
</feature>
<keyword evidence="2" id="KW-1003">Cell membrane</keyword>
<accession>A0ABT8Y6J3</accession>
<feature type="transmembrane region" description="Helical" evidence="8">
    <location>
        <begin position="193"/>
        <end position="217"/>
    </location>
</feature>
<dbReference type="InterPro" id="IPR013426">
    <property type="entry name" value="EpsH-like"/>
</dbReference>
<sequence>MPDVSTSAPLRPEAAVGARVAGFALRHWLLLLGLAALIIPTFAAVARESWSTEQGAHGPVVLATGIWLVLRMRPAFVPLARPGSPVLATIGLFISLTIYALGRISGTTEMEGFALYAAMVTVTYAYIGTRAMRVLWFPILYFAFLFPPPDSLVAAITQPLKLGISREAVNLLSLFGMSVSRTGVIIQVDQYDILVAAACAGMNSIISLSAIGLFYIYIRHNANWRYSALLILAILPVAVLANFVRVLVLILITYFFGDAAAQGFLHGFAGMTMFTVALLGIFAIDTLASPLRTRLAREGES</sequence>
<dbReference type="InterPro" id="IPR026392">
    <property type="entry name" value="Exo/Archaeosortase_dom"/>
</dbReference>
<evidence type="ECO:0000313" key="10">
    <source>
        <dbReference type="Proteomes" id="UP001169764"/>
    </source>
</evidence>
<comment type="subcellular location">
    <subcellularLocation>
        <location evidence="1">Cell membrane</location>
        <topology evidence="1">Multi-pass membrane protein</topology>
    </subcellularLocation>
</comment>
<feature type="transmembrane region" description="Helical" evidence="8">
    <location>
        <begin position="113"/>
        <end position="129"/>
    </location>
</feature>
<dbReference type="Proteomes" id="UP001169764">
    <property type="component" value="Unassembled WGS sequence"/>
</dbReference>
<feature type="transmembrane region" description="Helical" evidence="8">
    <location>
        <begin position="168"/>
        <end position="187"/>
    </location>
</feature>
<dbReference type="Pfam" id="PF09721">
    <property type="entry name" value="Exosortase_EpsH"/>
    <property type="match status" value="1"/>
</dbReference>
<keyword evidence="10" id="KW-1185">Reference proteome</keyword>
<dbReference type="NCBIfam" id="TIGR04178">
    <property type="entry name" value="exo_archaeo"/>
    <property type="match status" value="1"/>
</dbReference>
<feature type="transmembrane region" description="Helical" evidence="8">
    <location>
        <begin position="135"/>
        <end position="156"/>
    </location>
</feature>
<evidence type="ECO:0000256" key="3">
    <source>
        <dbReference type="ARBA" id="ARBA00022670"/>
    </source>
</evidence>
<keyword evidence="7 8" id="KW-0472">Membrane</keyword>
<name>A0ABT8Y6J3_9SPHN</name>
<feature type="transmembrane region" description="Helical" evidence="8">
    <location>
        <begin position="268"/>
        <end position="288"/>
    </location>
</feature>
<evidence type="ECO:0000256" key="8">
    <source>
        <dbReference type="SAM" id="Phobius"/>
    </source>
</evidence>
<feature type="transmembrane region" description="Helical" evidence="8">
    <location>
        <begin position="229"/>
        <end position="256"/>
    </location>
</feature>